<dbReference type="AlphaFoldDB" id="A0A5C7FR29"/>
<evidence type="ECO:0000313" key="6">
    <source>
        <dbReference type="Proteomes" id="UP000321907"/>
    </source>
</evidence>
<proteinExistence type="predicted"/>
<dbReference type="Pfam" id="PF14257">
    <property type="entry name" value="DUF4349"/>
    <property type="match status" value="1"/>
</dbReference>
<feature type="transmembrane region" description="Helical" evidence="2">
    <location>
        <begin position="266"/>
        <end position="287"/>
    </location>
</feature>
<feature type="domain" description="DUF4349" evidence="4">
    <location>
        <begin position="77"/>
        <end position="287"/>
    </location>
</feature>
<accession>A0A5C7FR29</accession>
<keyword evidence="1" id="KW-0175">Coiled coil</keyword>
<dbReference type="RefSeq" id="WP_147931975.1">
    <property type="nucleotide sequence ID" value="NZ_VOXD01000030.1"/>
</dbReference>
<dbReference type="InterPro" id="IPR025645">
    <property type="entry name" value="DUF4349"/>
</dbReference>
<feature type="chain" id="PRO_5022735107" evidence="3">
    <location>
        <begin position="29"/>
        <end position="297"/>
    </location>
</feature>
<organism evidence="5 6">
    <name type="scientific">Neolewinella aurantiaca</name>
    <dbReference type="NCBI Taxonomy" id="2602767"/>
    <lineage>
        <taxon>Bacteria</taxon>
        <taxon>Pseudomonadati</taxon>
        <taxon>Bacteroidota</taxon>
        <taxon>Saprospiria</taxon>
        <taxon>Saprospirales</taxon>
        <taxon>Lewinellaceae</taxon>
        <taxon>Neolewinella</taxon>
    </lineage>
</organism>
<comment type="caution">
    <text evidence="5">The sequence shown here is derived from an EMBL/GenBank/DDBJ whole genome shotgun (WGS) entry which is preliminary data.</text>
</comment>
<evidence type="ECO:0000256" key="2">
    <source>
        <dbReference type="SAM" id="Phobius"/>
    </source>
</evidence>
<protein>
    <submittedName>
        <fullName evidence="5">DUF4349 domain-containing protein</fullName>
    </submittedName>
</protein>
<evidence type="ECO:0000256" key="1">
    <source>
        <dbReference type="SAM" id="Coils"/>
    </source>
</evidence>
<dbReference type="PROSITE" id="PS51257">
    <property type="entry name" value="PROKAR_LIPOPROTEIN"/>
    <property type="match status" value="1"/>
</dbReference>
<keyword evidence="2" id="KW-1133">Transmembrane helix</keyword>
<keyword evidence="6" id="KW-1185">Reference proteome</keyword>
<feature type="signal peptide" evidence="3">
    <location>
        <begin position="1"/>
        <end position="28"/>
    </location>
</feature>
<keyword evidence="2" id="KW-0472">Membrane</keyword>
<evidence type="ECO:0000313" key="5">
    <source>
        <dbReference type="EMBL" id="TXF87864.1"/>
    </source>
</evidence>
<name>A0A5C7FR29_9BACT</name>
<keyword evidence="3" id="KW-0732">Signal</keyword>
<evidence type="ECO:0000256" key="3">
    <source>
        <dbReference type="SAM" id="SignalP"/>
    </source>
</evidence>
<reference evidence="5 6" key="1">
    <citation type="submission" date="2019-08" db="EMBL/GenBank/DDBJ databases">
        <title>Lewinella sp. strain SSH13 Genome sequencing and assembly.</title>
        <authorList>
            <person name="Kim I."/>
        </authorList>
    </citation>
    <scope>NUCLEOTIDE SEQUENCE [LARGE SCALE GENOMIC DNA]</scope>
    <source>
        <strain evidence="5 6">SSH13</strain>
    </source>
</reference>
<feature type="coiled-coil region" evidence="1">
    <location>
        <begin position="181"/>
        <end position="214"/>
    </location>
</feature>
<dbReference type="EMBL" id="VOXD01000030">
    <property type="protein sequence ID" value="TXF87864.1"/>
    <property type="molecule type" value="Genomic_DNA"/>
</dbReference>
<dbReference type="Proteomes" id="UP000321907">
    <property type="component" value="Unassembled WGS sequence"/>
</dbReference>
<evidence type="ECO:0000259" key="4">
    <source>
        <dbReference type="Pfam" id="PF14257"/>
    </source>
</evidence>
<sequence length="297" mass="33488">MSAKNFLCTCVLALFLFACGHDSLNEYASEGVPSATMSAEKSYYGDDEEIEMDASRTAEAPLPPSGQDTETDKPRQQRIIYTAAARARVESLDTAMARITSLITRNGGYISNQHRTNSTYEHTAQLTIRLPAGALDGAMKFLPEIATEIDYQNLDSRDVTAQWLDLESRLQTKRDVRDRYIDILRNRAQKVEDILNAEEKIRVITEEIEAKEGQLRYLRDQVSLSTLTLELYETVEYRNTGPTVTRGFFSKLTDSLAFGWGMIQEIVLGLVAIWPLLILGAGVFFVVKRWRSKRSGK</sequence>
<dbReference type="OrthoDB" id="5381491at2"/>
<gene>
    <name evidence="5" type="ORF">FUA23_17035</name>
</gene>
<keyword evidence="2" id="KW-0812">Transmembrane</keyword>